<organism evidence="3 4">
    <name type="scientific">Thermoproteota archaeon</name>
    <dbReference type="NCBI Taxonomy" id="2056631"/>
    <lineage>
        <taxon>Archaea</taxon>
        <taxon>Thermoproteota</taxon>
    </lineage>
</organism>
<dbReference type="EMBL" id="QMQX01000071">
    <property type="protein sequence ID" value="RLE52047.1"/>
    <property type="molecule type" value="Genomic_DNA"/>
</dbReference>
<proteinExistence type="predicted"/>
<feature type="transmembrane region" description="Helical" evidence="1">
    <location>
        <begin position="6"/>
        <end position="28"/>
    </location>
</feature>
<dbReference type="Proteomes" id="UP000278475">
    <property type="component" value="Unassembled WGS sequence"/>
</dbReference>
<evidence type="ECO:0000313" key="4">
    <source>
        <dbReference type="Proteomes" id="UP000272051"/>
    </source>
</evidence>
<accession>A0A497EXY7</accession>
<name>A0A497EXY7_9CREN</name>
<gene>
    <name evidence="2" type="ORF">DRJ31_10470</name>
    <name evidence="3" type="ORF">DRJ33_04660</name>
</gene>
<sequence>MLIIYTLIKFIVVWIADVLWCLNMVNVVKLKRRGFKNLSEDFLKELDEAIIEALKGEGVEVKVSRVSSDD</sequence>
<reference evidence="4 5" key="1">
    <citation type="submission" date="2018-06" db="EMBL/GenBank/DDBJ databases">
        <title>Extensive metabolic versatility and redundancy in microbially diverse, dynamic hydrothermal sediments.</title>
        <authorList>
            <person name="Dombrowski N."/>
            <person name="Teske A."/>
            <person name="Baker B.J."/>
        </authorList>
    </citation>
    <scope>NUCLEOTIDE SEQUENCE [LARGE SCALE GENOMIC DNA]</scope>
    <source>
        <strain evidence="3">B34_G17</strain>
        <strain evidence="2">B66_G16</strain>
    </source>
</reference>
<dbReference type="AlphaFoldDB" id="A0A497EXY7"/>
<keyword evidence="1" id="KW-0472">Membrane</keyword>
<evidence type="ECO:0000256" key="1">
    <source>
        <dbReference type="SAM" id="Phobius"/>
    </source>
</evidence>
<evidence type="ECO:0000313" key="2">
    <source>
        <dbReference type="EMBL" id="RLE46045.1"/>
    </source>
</evidence>
<evidence type="ECO:0000313" key="5">
    <source>
        <dbReference type="Proteomes" id="UP000278475"/>
    </source>
</evidence>
<dbReference type="EMBL" id="QMQV01000211">
    <property type="protein sequence ID" value="RLE46045.1"/>
    <property type="molecule type" value="Genomic_DNA"/>
</dbReference>
<comment type="caution">
    <text evidence="3">The sequence shown here is derived from an EMBL/GenBank/DDBJ whole genome shotgun (WGS) entry which is preliminary data.</text>
</comment>
<keyword evidence="1" id="KW-1133">Transmembrane helix</keyword>
<keyword evidence="1" id="KW-0812">Transmembrane</keyword>
<evidence type="ECO:0000313" key="3">
    <source>
        <dbReference type="EMBL" id="RLE52047.1"/>
    </source>
</evidence>
<dbReference type="Proteomes" id="UP000272051">
    <property type="component" value="Unassembled WGS sequence"/>
</dbReference>
<protein>
    <submittedName>
        <fullName evidence="3">Uncharacterized protein</fullName>
    </submittedName>
</protein>